<proteinExistence type="predicted"/>
<dbReference type="EMBL" id="JFHR01000057">
    <property type="protein sequence ID" value="KEQ51979.1"/>
    <property type="molecule type" value="Genomic_DNA"/>
</dbReference>
<protein>
    <recommendedName>
        <fullName evidence="1">FAS1-like dehydratase domain-containing protein</fullName>
    </recommendedName>
</protein>
<sequence>MEEATTLVTPQMVASKGVWHSFETSFPITATDIRRWAIATYWGEMPPRLFWDEDYAKTTRWGGIVAPEDFNPFAWQLPRELTEEELRLQGAIPGQETKKGDNILNGGQVDSFGARMRPGDVISSRSRLTGWEEREGRNGLTLYTYNETEWTNQRGEWVKSRVMTLIHY</sequence>
<dbReference type="Gene3D" id="3.10.129.10">
    <property type="entry name" value="Hotdog Thioesterase"/>
    <property type="match status" value="1"/>
</dbReference>
<name>A0A081R9V6_SPHCR</name>
<dbReference type="InterPro" id="IPR029069">
    <property type="entry name" value="HotDog_dom_sf"/>
</dbReference>
<dbReference type="Proteomes" id="UP000028411">
    <property type="component" value="Unassembled WGS sequence"/>
</dbReference>
<evidence type="ECO:0000313" key="3">
    <source>
        <dbReference type="Proteomes" id="UP000028411"/>
    </source>
</evidence>
<gene>
    <name evidence="2" type="ORF">BV95_03730</name>
</gene>
<comment type="caution">
    <text evidence="2">The sequence shown here is derived from an EMBL/GenBank/DDBJ whole genome shotgun (WGS) entry which is preliminary data.</text>
</comment>
<dbReference type="SUPFAM" id="SSF54637">
    <property type="entry name" value="Thioesterase/thiol ester dehydrase-isomerase"/>
    <property type="match status" value="1"/>
</dbReference>
<organism evidence="2 3">
    <name type="scientific">Sphingobium chlorophenolicum</name>
    <dbReference type="NCBI Taxonomy" id="46429"/>
    <lineage>
        <taxon>Bacteria</taxon>
        <taxon>Pseudomonadati</taxon>
        <taxon>Pseudomonadota</taxon>
        <taxon>Alphaproteobacteria</taxon>
        <taxon>Sphingomonadales</taxon>
        <taxon>Sphingomonadaceae</taxon>
        <taxon>Sphingobium</taxon>
    </lineage>
</organism>
<accession>A0A081R9V6</accession>
<reference evidence="2 3" key="1">
    <citation type="submission" date="2014-02" db="EMBL/GenBank/DDBJ databases">
        <title>Whole genome sequence of Sphingobium chlorophenolicum NBRC 16172.</title>
        <authorList>
            <person name="Gan H.M."/>
            <person name="Gan H.Y."/>
            <person name="Chew T.H."/>
            <person name="Savka M.A."/>
        </authorList>
    </citation>
    <scope>NUCLEOTIDE SEQUENCE [LARGE SCALE GENOMIC DNA]</scope>
    <source>
        <strain evidence="2 3">NBRC 16172</strain>
    </source>
</reference>
<dbReference type="CDD" id="cd03441">
    <property type="entry name" value="R_hydratase_like"/>
    <property type="match status" value="1"/>
</dbReference>
<dbReference type="Pfam" id="PF13452">
    <property type="entry name" value="FAS1_DH_region"/>
    <property type="match status" value="1"/>
</dbReference>
<dbReference type="PATRIC" id="fig|46429.4.peg.3717"/>
<dbReference type="AlphaFoldDB" id="A0A081R9V6"/>
<dbReference type="eggNOG" id="COG2030">
    <property type="taxonomic scope" value="Bacteria"/>
</dbReference>
<dbReference type="RefSeq" id="WP_037455520.1">
    <property type="nucleotide sequence ID" value="NZ_JFHR01000057.1"/>
</dbReference>
<dbReference type="OrthoDB" id="3688340at2"/>
<feature type="domain" description="FAS1-like dehydratase" evidence="1">
    <location>
        <begin position="22"/>
        <end position="159"/>
    </location>
</feature>
<evidence type="ECO:0000313" key="2">
    <source>
        <dbReference type="EMBL" id="KEQ51979.1"/>
    </source>
</evidence>
<dbReference type="InterPro" id="IPR039569">
    <property type="entry name" value="FAS1-like_DH_region"/>
</dbReference>
<evidence type="ECO:0000259" key="1">
    <source>
        <dbReference type="Pfam" id="PF13452"/>
    </source>
</evidence>